<proteinExistence type="predicted"/>
<feature type="compositionally biased region" description="Acidic residues" evidence="1">
    <location>
        <begin position="146"/>
        <end position="195"/>
    </location>
</feature>
<dbReference type="EMBL" id="KF540229">
    <property type="protein sequence ID" value="AIF26407.1"/>
    <property type="molecule type" value="Genomic_DNA"/>
</dbReference>
<organism evidence="2">
    <name type="scientific">uncultured bacterium fosmid pJB17E7_contig I</name>
    <dbReference type="NCBI Taxonomy" id="1478055"/>
    <lineage>
        <taxon>Bacteria</taxon>
        <taxon>environmental samples</taxon>
    </lineage>
</organism>
<reference evidence="2" key="1">
    <citation type="submission" date="2013-08" db="EMBL/GenBank/DDBJ databases">
        <title>Comparison of modified E. coli strains.</title>
        <authorList>
            <person name="Juergensen J."/>
            <person name="Bonge A."/>
            <person name="Streit W.R."/>
        </authorList>
    </citation>
    <scope>NUCLEOTIDE SEQUENCE</scope>
</reference>
<protein>
    <submittedName>
        <fullName evidence="2">Uncharacterized protein</fullName>
    </submittedName>
</protein>
<sequence>MKPHRTHKRNLIVSYKNISDELKGLLKEAYPDGYKEHLQRSAKPNGEPIFVVPLETEDTVYMVKFDVKIDTTFTDDEPEKDYFDEEVEKVDVEFAPLQEAIDKEEEADSVTHTERQVRHGAYEDLTENRRKKKAPESGSLSALGEELTEAFSDEYDEEEDSDDYDEEEGEATEGASPDEGEEYEPTDEELMDIDSEIFANAEIPPEELARMEAEQSAPEPEPKKPSRRKKA</sequence>
<dbReference type="AlphaFoldDB" id="A0A0H3UAA8"/>
<name>A0A0H3UAA8_9BACT</name>
<accession>A0A0H3UAA8</accession>
<evidence type="ECO:0000256" key="1">
    <source>
        <dbReference type="SAM" id="MobiDB-lite"/>
    </source>
</evidence>
<feature type="region of interest" description="Disordered" evidence="1">
    <location>
        <begin position="97"/>
        <end position="231"/>
    </location>
</feature>
<feature type="compositionally biased region" description="Basic and acidic residues" evidence="1">
    <location>
        <begin position="109"/>
        <end position="128"/>
    </location>
</feature>
<evidence type="ECO:0000313" key="2">
    <source>
        <dbReference type="EMBL" id="AIF26407.1"/>
    </source>
</evidence>